<protein>
    <submittedName>
        <fullName evidence="1">Uncharacterized protein</fullName>
    </submittedName>
</protein>
<evidence type="ECO:0000313" key="2">
    <source>
        <dbReference type="Proteomes" id="UP000299102"/>
    </source>
</evidence>
<reference evidence="1 2" key="1">
    <citation type="journal article" date="2019" name="Commun. Biol.">
        <title>The bagworm genome reveals a unique fibroin gene that provides high tensile strength.</title>
        <authorList>
            <person name="Kono N."/>
            <person name="Nakamura H."/>
            <person name="Ohtoshi R."/>
            <person name="Tomita M."/>
            <person name="Numata K."/>
            <person name="Arakawa K."/>
        </authorList>
    </citation>
    <scope>NUCLEOTIDE SEQUENCE [LARGE SCALE GENOMIC DNA]</scope>
</reference>
<proteinExistence type="predicted"/>
<keyword evidence="2" id="KW-1185">Reference proteome</keyword>
<dbReference type="EMBL" id="BGZK01002664">
    <property type="protein sequence ID" value="GBP95649.1"/>
    <property type="molecule type" value="Genomic_DNA"/>
</dbReference>
<dbReference type="Proteomes" id="UP000299102">
    <property type="component" value="Unassembled WGS sequence"/>
</dbReference>
<organism evidence="1 2">
    <name type="scientific">Eumeta variegata</name>
    <name type="common">Bagworm moth</name>
    <name type="synonym">Eumeta japonica</name>
    <dbReference type="NCBI Taxonomy" id="151549"/>
    <lineage>
        <taxon>Eukaryota</taxon>
        <taxon>Metazoa</taxon>
        <taxon>Ecdysozoa</taxon>
        <taxon>Arthropoda</taxon>
        <taxon>Hexapoda</taxon>
        <taxon>Insecta</taxon>
        <taxon>Pterygota</taxon>
        <taxon>Neoptera</taxon>
        <taxon>Endopterygota</taxon>
        <taxon>Lepidoptera</taxon>
        <taxon>Glossata</taxon>
        <taxon>Ditrysia</taxon>
        <taxon>Tineoidea</taxon>
        <taxon>Psychidae</taxon>
        <taxon>Oiketicinae</taxon>
        <taxon>Eumeta</taxon>
    </lineage>
</organism>
<name>A0A4C2A8Y6_EUMVA</name>
<gene>
    <name evidence="1" type="ORF">EVAR_13076_1</name>
</gene>
<accession>A0A4C2A8Y6</accession>
<comment type="caution">
    <text evidence="1">The sequence shown here is derived from an EMBL/GenBank/DDBJ whole genome shotgun (WGS) entry which is preliminary data.</text>
</comment>
<dbReference type="AlphaFoldDB" id="A0A4C2A8Y6"/>
<sequence length="131" mass="14537">MRLVVLDLDSIHKFGSDHPFMSCTKIRKSMFTSVIRSSSTIPVTVEKFQYPSPDFGLITNVTDVQTIQERQKKMGRLSVFRDVSAIALIAARLGHQRVVGCPSADTRLVAKASLPGLNYRNVVLPTETECV</sequence>
<evidence type="ECO:0000313" key="1">
    <source>
        <dbReference type="EMBL" id="GBP95649.1"/>
    </source>
</evidence>